<dbReference type="InterPro" id="IPR040841">
    <property type="entry name" value="Luciferase_dom"/>
</dbReference>
<dbReference type="InterPro" id="IPR048273">
    <property type="entry name" value="Luciferase"/>
</dbReference>
<reference evidence="3" key="1">
    <citation type="journal article" date="2009" name="Angew. Chem. Int. Ed. Engl.">
        <title>An environmental DNA-derived type II polyketide biosynthetic pathway encodes the biosynthesis of the pentacyclic polyketide erdacin.</title>
        <authorList>
            <person name="King R.W."/>
            <person name="Bauer J.D."/>
            <person name="Brady S.F."/>
        </authorList>
    </citation>
    <scope>NUCLEOTIDE SEQUENCE</scope>
</reference>
<dbReference type="Pfam" id="PF17648">
    <property type="entry name" value="Luciferase"/>
    <property type="match status" value="1"/>
</dbReference>
<proteinExistence type="predicted"/>
<name>D3U1W3_9BACT</name>
<dbReference type="EMBL" id="FJ719113">
    <property type="protein sequence ID" value="ACX83633.1"/>
    <property type="molecule type" value="Genomic_DNA"/>
</dbReference>
<dbReference type="PANTHER" id="PTHR38695">
    <property type="entry name" value="AMINO ACID PERMEASE_ SLC12A DOMAIN-CONTAINING PROTEIN"/>
    <property type="match status" value="1"/>
</dbReference>
<feature type="compositionally biased region" description="Basic and acidic residues" evidence="1">
    <location>
        <begin position="1"/>
        <end position="13"/>
    </location>
</feature>
<dbReference type="PANTHER" id="PTHR38695:SF1">
    <property type="entry name" value="AMINO ACID PERMEASE_ SLC12A DOMAIN-CONTAINING PROTEIN"/>
    <property type="match status" value="1"/>
</dbReference>
<accession>D3U1W3</accession>
<evidence type="ECO:0000259" key="2">
    <source>
        <dbReference type="Pfam" id="PF17648"/>
    </source>
</evidence>
<organism evidence="3">
    <name type="scientific">uncultured soil bacterium V167</name>
    <dbReference type="NCBI Taxonomy" id="684592"/>
    <lineage>
        <taxon>Bacteria</taxon>
        <taxon>environmental samples</taxon>
    </lineage>
</organism>
<protein>
    <recommendedName>
        <fullName evidence="2">Luciferase domain-containing protein</fullName>
    </recommendedName>
</protein>
<dbReference type="AlphaFoldDB" id="D3U1W3"/>
<sequence>MTTRVDIPERSGERPSTGRPVHSQLDQNAPVEFHRELWRRMRALEGVTPGRSHVSLPQSLALHLGTEYASGPDSAYFAGTEFAHLHSANDGSLHVMLPPADAAEAIAKGWAEPHPMVAPGFLPPTAVMLYGPRDDDELAVVWRLIERSYAFARGELA</sequence>
<evidence type="ECO:0000256" key="1">
    <source>
        <dbReference type="SAM" id="MobiDB-lite"/>
    </source>
</evidence>
<feature type="domain" description="Luciferase" evidence="2">
    <location>
        <begin position="79"/>
        <end position="147"/>
    </location>
</feature>
<evidence type="ECO:0000313" key="3">
    <source>
        <dbReference type="EMBL" id="ACX83633.1"/>
    </source>
</evidence>
<feature type="region of interest" description="Disordered" evidence="1">
    <location>
        <begin position="1"/>
        <end position="24"/>
    </location>
</feature>